<gene>
    <name evidence="2" type="ORF">EK403_13190</name>
</gene>
<evidence type="ECO:0000256" key="1">
    <source>
        <dbReference type="SAM" id="SignalP"/>
    </source>
</evidence>
<dbReference type="Pfam" id="PF13379">
    <property type="entry name" value="NMT1_2"/>
    <property type="match status" value="1"/>
</dbReference>
<dbReference type="Proteomes" id="UP000289708">
    <property type="component" value="Unassembled WGS sequence"/>
</dbReference>
<dbReference type="Gene3D" id="3.40.190.10">
    <property type="entry name" value="Periplasmic binding protein-like II"/>
    <property type="match status" value="2"/>
</dbReference>
<evidence type="ECO:0000313" key="3">
    <source>
        <dbReference type="Proteomes" id="UP000289708"/>
    </source>
</evidence>
<dbReference type="AlphaFoldDB" id="A0A4Q0MID2"/>
<accession>A0A4Q0MID2</accession>
<dbReference type="PANTHER" id="PTHR30024">
    <property type="entry name" value="ALIPHATIC SULFONATES-BINDING PROTEIN-RELATED"/>
    <property type="match status" value="1"/>
</dbReference>
<evidence type="ECO:0000313" key="2">
    <source>
        <dbReference type="EMBL" id="RXF72789.1"/>
    </source>
</evidence>
<dbReference type="OrthoDB" id="7374754at2"/>
<name>A0A4Q0MID2_9HYPH</name>
<reference evidence="2 3" key="1">
    <citation type="submission" date="2018-12" db="EMBL/GenBank/DDBJ databases">
        <title>bacterium Hansschlegelia zhihuaiae S113.</title>
        <authorList>
            <person name="He J."/>
        </authorList>
    </citation>
    <scope>NUCLEOTIDE SEQUENCE [LARGE SCALE GENOMIC DNA]</scope>
    <source>
        <strain evidence="2 3">S 113</strain>
    </source>
</reference>
<feature type="chain" id="PRO_5020200055" evidence="1">
    <location>
        <begin position="24"/>
        <end position="425"/>
    </location>
</feature>
<comment type="caution">
    <text evidence="2">The sequence shown here is derived from an EMBL/GenBank/DDBJ whole genome shotgun (WGS) entry which is preliminary data.</text>
</comment>
<feature type="signal peptide" evidence="1">
    <location>
        <begin position="1"/>
        <end position="23"/>
    </location>
</feature>
<proteinExistence type="predicted"/>
<dbReference type="SUPFAM" id="SSF53850">
    <property type="entry name" value="Periplasmic binding protein-like II"/>
    <property type="match status" value="1"/>
</dbReference>
<dbReference type="EMBL" id="RYFI01000012">
    <property type="protein sequence ID" value="RXF72789.1"/>
    <property type="molecule type" value="Genomic_DNA"/>
</dbReference>
<dbReference type="RefSeq" id="WP_128777950.1">
    <property type="nucleotide sequence ID" value="NZ_RYFI01000012.1"/>
</dbReference>
<organism evidence="2 3">
    <name type="scientific">Hansschlegelia zhihuaiae</name>
    <dbReference type="NCBI Taxonomy" id="405005"/>
    <lineage>
        <taxon>Bacteria</taxon>
        <taxon>Pseudomonadati</taxon>
        <taxon>Pseudomonadota</taxon>
        <taxon>Alphaproteobacteria</taxon>
        <taxon>Hyphomicrobiales</taxon>
        <taxon>Methylopilaceae</taxon>
        <taxon>Hansschlegelia</taxon>
    </lineage>
</organism>
<keyword evidence="1" id="KW-0732">Signal</keyword>
<protein>
    <submittedName>
        <fullName evidence="2">ABC transporter substrate-binding protein</fullName>
    </submittedName>
</protein>
<keyword evidence="3" id="KW-1185">Reference proteome</keyword>
<sequence>MTHHVRRAVLAALIAFSFAGAFAAPAVAQGGGFTQWGWPQPYEKVSQKSVDWLKEKGWWPLTFGWQGPFSGQNTINVVLSKTDMLQKRGLETKFQAFASGPDVNEAVASGRVQVGNGGNFPFTSLIDRGLPVKALAVVAPNLKHSTVAPKDSPLKSLADLKGSNPPAVIGIVTGSSSEFYFTQAAETVGLKIGTDVVLKNMPPSEQITLPRGVAAVAPWEPTVTIITEERKAGKEIDTIFPYNFYEGRFYVRQEIIDEAPDVAQAISDAFMEASLWIRLKPDEAADMLAAEPLLKNYGRDLLVKQVRTYNNLYKPTYSFPHAKFWGEEDARIAKWLKDRNRIRRPLTAEDYANSFDDRFMRKTYEKLGWTIPKAPPFIPADWKGEIGKLPYPPYPNAETLKEPQIWPEAGDLTRAWSFDGKSFAP</sequence>